<name>A0A1E3WCX3_9HYPH</name>
<evidence type="ECO:0008006" key="4">
    <source>
        <dbReference type="Google" id="ProtNLM"/>
    </source>
</evidence>
<organism evidence="2 3">
    <name type="scientific">Methyloceanibacter marginalis</name>
    <dbReference type="NCBI Taxonomy" id="1774971"/>
    <lineage>
        <taxon>Bacteria</taxon>
        <taxon>Pseudomonadati</taxon>
        <taxon>Pseudomonadota</taxon>
        <taxon>Alphaproteobacteria</taxon>
        <taxon>Hyphomicrobiales</taxon>
        <taxon>Hyphomicrobiaceae</taxon>
        <taxon>Methyloceanibacter</taxon>
    </lineage>
</organism>
<comment type="caution">
    <text evidence="2">The sequence shown here is derived from an EMBL/GenBank/DDBJ whole genome shotgun (WGS) entry which is preliminary data.</text>
</comment>
<feature type="chain" id="PRO_5009139256" description="Bacterial Ig domain-containing protein" evidence="1">
    <location>
        <begin position="28"/>
        <end position="153"/>
    </location>
</feature>
<evidence type="ECO:0000313" key="3">
    <source>
        <dbReference type="Proteomes" id="UP000095042"/>
    </source>
</evidence>
<keyword evidence="3" id="KW-1185">Reference proteome</keyword>
<protein>
    <recommendedName>
        <fullName evidence="4">Bacterial Ig domain-containing protein</fullName>
    </recommendedName>
</protein>
<dbReference type="AlphaFoldDB" id="A0A1E3WCX3"/>
<sequence>MIGSKLTAWAAALAVILGVAYVTPAITAEGDAPDADVVGEASSPSPKSPIKVGVVDYQKADEGPGTFKLSGTAIAGKTVYIYLDEKPIAQVMAAEGDGAWSAEEKVEIDDKVHVVRVEQLDETTNMMAARAEFRISLSPPSPEDLAAPPPGVE</sequence>
<evidence type="ECO:0000256" key="1">
    <source>
        <dbReference type="SAM" id="SignalP"/>
    </source>
</evidence>
<proteinExistence type="predicted"/>
<keyword evidence="1" id="KW-0732">Signal</keyword>
<dbReference type="EMBL" id="LPWD01000068">
    <property type="protein sequence ID" value="ODS03674.1"/>
    <property type="molecule type" value="Genomic_DNA"/>
</dbReference>
<feature type="signal peptide" evidence="1">
    <location>
        <begin position="1"/>
        <end position="27"/>
    </location>
</feature>
<gene>
    <name evidence="2" type="ORF">AUC71_00625</name>
</gene>
<dbReference type="OrthoDB" id="8452413at2"/>
<reference evidence="2 3" key="1">
    <citation type="journal article" date="2016" name="Environ. Microbiol.">
        <title>New Methyloceanibacter diversity from North Sea sediments includes methanotroph containing solely the soluble methane monooxygenase.</title>
        <authorList>
            <person name="Vekeman B."/>
            <person name="Kerckhof F.M."/>
            <person name="Cremers G."/>
            <person name="de Vos P."/>
            <person name="Vandamme P."/>
            <person name="Boon N."/>
            <person name="Op den Camp H.J."/>
            <person name="Heylen K."/>
        </authorList>
    </citation>
    <scope>NUCLEOTIDE SEQUENCE [LARGE SCALE GENOMIC DNA]</scope>
    <source>
        <strain evidence="2 3">R-67177</strain>
    </source>
</reference>
<dbReference type="Proteomes" id="UP000095042">
    <property type="component" value="Unassembled WGS sequence"/>
</dbReference>
<evidence type="ECO:0000313" key="2">
    <source>
        <dbReference type="EMBL" id="ODS03674.1"/>
    </source>
</evidence>
<accession>A0A1E3WCX3</accession>
<dbReference type="RefSeq" id="WP_069623129.1">
    <property type="nucleotide sequence ID" value="NZ_LPWD01000068.1"/>
</dbReference>